<reference evidence="2" key="1">
    <citation type="submission" date="2016-10" db="EMBL/GenBank/DDBJ databases">
        <authorList>
            <person name="de Groot N.N."/>
        </authorList>
    </citation>
    <scope>NUCLEOTIDE SEQUENCE [LARGE SCALE GENOMIC DNA]</scope>
    <source>
        <strain evidence="2">DSM 43941</strain>
    </source>
</reference>
<dbReference type="InterPro" id="IPR050513">
    <property type="entry name" value="RavA_ATPases"/>
</dbReference>
<feature type="domain" description="AAA+ ATPase" evidence="1">
    <location>
        <begin position="45"/>
        <end position="186"/>
    </location>
</feature>
<dbReference type="SMART" id="SM00382">
    <property type="entry name" value="AAA"/>
    <property type="match status" value="1"/>
</dbReference>
<dbReference type="RefSeq" id="WP_231954645.1">
    <property type="nucleotide sequence ID" value="NZ_BOMJ01000115.1"/>
</dbReference>
<dbReference type="SUPFAM" id="SSF52540">
    <property type="entry name" value="P-loop containing nucleoside triphosphate hydrolases"/>
    <property type="match status" value="1"/>
</dbReference>
<dbReference type="PANTHER" id="PTHR32204">
    <property type="entry name" value="ATPASE RAVA"/>
    <property type="match status" value="1"/>
</dbReference>
<evidence type="ECO:0000259" key="1">
    <source>
        <dbReference type="SMART" id="SM00382"/>
    </source>
</evidence>
<dbReference type="EMBL" id="LT629758">
    <property type="protein sequence ID" value="SDT45790.1"/>
    <property type="molecule type" value="Genomic_DNA"/>
</dbReference>
<evidence type="ECO:0000313" key="2">
    <source>
        <dbReference type="EMBL" id="SDT45790.1"/>
    </source>
</evidence>
<proteinExistence type="predicted"/>
<dbReference type="InterPro" id="IPR003593">
    <property type="entry name" value="AAA+_ATPase"/>
</dbReference>
<gene>
    <name evidence="2" type="ORF">SAMN04489716_3888</name>
</gene>
<dbReference type="Gene3D" id="3.40.50.300">
    <property type="entry name" value="P-loop containing nucleotide triphosphate hydrolases"/>
    <property type="match status" value="1"/>
</dbReference>
<protein>
    <submittedName>
        <fullName evidence="2">MoxR-like ATPase</fullName>
    </submittedName>
</protein>
<organism evidence="2 3">
    <name type="scientific">Actinoplanes derwentensis</name>
    <dbReference type="NCBI Taxonomy" id="113562"/>
    <lineage>
        <taxon>Bacteria</taxon>
        <taxon>Bacillati</taxon>
        <taxon>Actinomycetota</taxon>
        <taxon>Actinomycetes</taxon>
        <taxon>Micromonosporales</taxon>
        <taxon>Micromonosporaceae</taxon>
        <taxon>Actinoplanes</taxon>
    </lineage>
</organism>
<dbReference type="PANTHER" id="PTHR32204:SF0">
    <property type="entry name" value="ATPASE RAVA"/>
    <property type="match status" value="1"/>
</dbReference>
<dbReference type="AlphaFoldDB" id="A0A1H2AIQ3"/>
<dbReference type="STRING" id="113562.SAMN04489716_3888"/>
<evidence type="ECO:0000313" key="3">
    <source>
        <dbReference type="Proteomes" id="UP000198688"/>
    </source>
</evidence>
<dbReference type="InterPro" id="IPR045427">
    <property type="entry name" value="MoxR"/>
</dbReference>
<dbReference type="Pfam" id="PF20030">
    <property type="entry name" value="bpMoxR"/>
    <property type="match status" value="1"/>
</dbReference>
<dbReference type="Proteomes" id="UP000198688">
    <property type="component" value="Chromosome I"/>
</dbReference>
<dbReference type="InterPro" id="IPR027417">
    <property type="entry name" value="P-loop_NTPase"/>
</dbReference>
<keyword evidence="3" id="KW-1185">Reference proteome</keyword>
<dbReference type="CDD" id="cd00009">
    <property type="entry name" value="AAA"/>
    <property type="match status" value="1"/>
</dbReference>
<accession>A0A1H2AIQ3</accession>
<name>A0A1H2AIQ3_9ACTN</name>
<dbReference type="Pfam" id="PF17868">
    <property type="entry name" value="AAA_lid_8"/>
    <property type="match status" value="1"/>
</dbReference>
<dbReference type="InterPro" id="IPR041538">
    <property type="entry name" value="RavA-like_AAA_lid"/>
</dbReference>
<sequence length="393" mass="43862">MTDPAARARRIRMQARAFRTRLDSVADDFVGRDEVVRVVGLALLSQEHVLLVGPPGTAKTSLLDSFARILDVRYFPYLLTRFTEPAELFGPMDVHAFQEERRFRLNTEGMLPQAHLAFLDEVFQGSSAILNSLLMLMNERRFHNGSLTEPADLLSLLGSTNDLPDDPVLAGFSDRFLLRVAVGYVDPDQIDDLLITGWRREQHAMTGTSVPDDAGPARFSLDELRKLQTEVAHVDVAAVRGEFGDIVRTLRREGVAFSDRRAVKAQRLIAASALLDARAVAETKDLGVLAHLWTRPGDDSTIRRILGDHDIAAPDGLSRARSAAALRLDLTELTAPDDGRPSREQLRERVRLLHRLGREAHEDHPDDTELHARIDAAHTTAIDTLRHHEQQES</sequence>